<feature type="compositionally biased region" description="Low complexity" evidence="1">
    <location>
        <begin position="32"/>
        <end position="56"/>
    </location>
</feature>
<dbReference type="Proteomes" id="UP000650833">
    <property type="component" value="Unassembled WGS sequence"/>
</dbReference>
<dbReference type="OrthoDB" id="2375101at2759"/>
<gene>
    <name evidence="2" type="ORF">INT46_005827</name>
</gene>
<feature type="compositionally biased region" description="Polar residues" evidence="1">
    <location>
        <begin position="61"/>
        <end position="91"/>
    </location>
</feature>
<evidence type="ECO:0000313" key="3">
    <source>
        <dbReference type="Proteomes" id="UP000650833"/>
    </source>
</evidence>
<reference evidence="2" key="1">
    <citation type="submission" date="2020-12" db="EMBL/GenBank/DDBJ databases">
        <title>Metabolic potential, ecology and presence of endohyphal bacteria is reflected in genomic diversity of Mucoromycotina.</title>
        <authorList>
            <person name="Muszewska A."/>
            <person name="Okrasinska A."/>
            <person name="Steczkiewicz K."/>
            <person name="Drgas O."/>
            <person name="Orlowska M."/>
            <person name="Perlinska-Lenart U."/>
            <person name="Aleksandrzak-Piekarczyk T."/>
            <person name="Szatraj K."/>
            <person name="Zielenkiewicz U."/>
            <person name="Pilsyk S."/>
            <person name="Malc E."/>
            <person name="Mieczkowski P."/>
            <person name="Kruszewska J.S."/>
            <person name="Biernat P."/>
            <person name="Pawlowska J."/>
        </authorList>
    </citation>
    <scope>NUCLEOTIDE SEQUENCE</scope>
    <source>
        <strain evidence="2">CBS 226.32</strain>
    </source>
</reference>
<dbReference type="EMBL" id="JAEPRC010000482">
    <property type="protein sequence ID" value="KAG2196303.1"/>
    <property type="molecule type" value="Genomic_DNA"/>
</dbReference>
<name>A0A8H7QRC4_9FUNG</name>
<feature type="region of interest" description="Disordered" evidence="1">
    <location>
        <begin position="24"/>
        <end position="106"/>
    </location>
</feature>
<keyword evidence="3" id="KW-1185">Reference proteome</keyword>
<dbReference type="AlphaFoldDB" id="A0A8H7QRC4"/>
<organism evidence="2 3">
    <name type="scientific">Mucor plumbeus</name>
    <dbReference type="NCBI Taxonomy" id="97098"/>
    <lineage>
        <taxon>Eukaryota</taxon>
        <taxon>Fungi</taxon>
        <taxon>Fungi incertae sedis</taxon>
        <taxon>Mucoromycota</taxon>
        <taxon>Mucoromycotina</taxon>
        <taxon>Mucoromycetes</taxon>
        <taxon>Mucorales</taxon>
        <taxon>Mucorineae</taxon>
        <taxon>Mucoraceae</taxon>
        <taxon>Mucor</taxon>
    </lineage>
</organism>
<sequence length="162" mass="17904">MNQEDLSKQLNNFTISSNEEKLSQALDKAHLSSSSAPSIFSLPQRQQPPSLPKQQPIYNGDVQNKTNYIDNDTTSDWDPAATSNWKSTNNNNHHESEDGWGEGPPSYTSISQGTYFGFNSIMQSPDTVIANPSQLNNIQAFSRYKNMPVTFTSAAAEAANKE</sequence>
<accession>A0A8H7QRC4</accession>
<evidence type="ECO:0000256" key="1">
    <source>
        <dbReference type="SAM" id="MobiDB-lite"/>
    </source>
</evidence>
<proteinExistence type="predicted"/>
<protein>
    <submittedName>
        <fullName evidence="2">Uncharacterized protein</fullName>
    </submittedName>
</protein>
<evidence type="ECO:0000313" key="2">
    <source>
        <dbReference type="EMBL" id="KAG2196303.1"/>
    </source>
</evidence>
<comment type="caution">
    <text evidence="2">The sequence shown here is derived from an EMBL/GenBank/DDBJ whole genome shotgun (WGS) entry which is preliminary data.</text>
</comment>